<protein>
    <submittedName>
        <fullName evidence="5">Uncharacterized protein</fullName>
    </submittedName>
</protein>
<reference evidence="5" key="2">
    <citation type="submission" date="2024-06" db="UniProtKB">
        <authorList>
            <consortium name="EnsemblMetazoa"/>
        </authorList>
    </citation>
    <scope>IDENTIFICATION</scope>
</reference>
<dbReference type="InterPro" id="IPR051345">
    <property type="entry name" value="Importin_beta-like_NTR"/>
</dbReference>
<proteinExistence type="inferred from homology"/>
<evidence type="ECO:0000313" key="5">
    <source>
        <dbReference type="EnsemblMetazoa" id="XP_019855174.1"/>
    </source>
</evidence>
<evidence type="ECO:0000256" key="2">
    <source>
        <dbReference type="ARBA" id="ARBA00007991"/>
    </source>
</evidence>
<reference evidence="6" key="1">
    <citation type="journal article" date="2010" name="Nature">
        <title>The Amphimedon queenslandica genome and the evolution of animal complexity.</title>
        <authorList>
            <person name="Srivastava M."/>
            <person name="Simakov O."/>
            <person name="Chapman J."/>
            <person name="Fahey B."/>
            <person name="Gauthier M.E."/>
            <person name="Mitros T."/>
            <person name="Richards G.S."/>
            <person name="Conaco C."/>
            <person name="Dacre M."/>
            <person name="Hellsten U."/>
            <person name="Larroux C."/>
            <person name="Putnam N.H."/>
            <person name="Stanke M."/>
            <person name="Adamska M."/>
            <person name="Darling A."/>
            <person name="Degnan S.M."/>
            <person name="Oakley T.H."/>
            <person name="Plachetzki D.C."/>
            <person name="Zhai Y."/>
            <person name="Adamski M."/>
            <person name="Calcino A."/>
            <person name="Cummins S.F."/>
            <person name="Goodstein D.M."/>
            <person name="Harris C."/>
            <person name="Jackson D.J."/>
            <person name="Leys S.P."/>
            <person name="Shu S."/>
            <person name="Woodcroft B.J."/>
            <person name="Vervoort M."/>
            <person name="Kosik K.S."/>
            <person name="Manning G."/>
            <person name="Degnan B.M."/>
            <person name="Rokhsar D.S."/>
        </authorList>
    </citation>
    <scope>NUCLEOTIDE SEQUENCE [LARGE SCALE GENOMIC DNA]</scope>
</reference>
<dbReference type="GO" id="GO:0005737">
    <property type="term" value="C:cytoplasm"/>
    <property type="evidence" value="ECO:0007669"/>
    <property type="project" value="TreeGrafter"/>
</dbReference>
<dbReference type="GO" id="GO:0006606">
    <property type="term" value="P:protein import into nucleus"/>
    <property type="evidence" value="ECO:0007669"/>
    <property type="project" value="TreeGrafter"/>
</dbReference>
<organism evidence="5 6">
    <name type="scientific">Amphimedon queenslandica</name>
    <name type="common">Sponge</name>
    <dbReference type="NCBI Taxonomy" id="400682"/>
    <lineage>
        <taxon>Eukaryota</taxon>
        <taxon>Metazoa</taxon>
        <taxon>Porifera</taxon>
        <taxon>Demospongiae</taxon>
        <taxon>Heteroscleromorpha</taxon>
        <taxon>Haplosclerida</taxon>
        <taxon>Niphatidae</taxon>
        <taxon>Amphimedon</taxon>
    </lineage>
</organism>
<accession>A0AAN0JDV1</accession>
<evidence type="ECO:0000256" key="4">
    <source>
        <dbReference type="ARBA" id="ARBA00023242"/>
    </source>
</evidence>
<dbReference type="Proteomes" id="UP000007879">
    <property type="component" value="Unassembled WGS sequence"/>
</dbReference>
<dbReference type="Pfam" id="PF18806">
    <property type="entry name" value="Importin_rep_3"/>
    <property type="match status" value="1"/>
</dbReference>
<dbReference type="PANTHER" id="PTHR12363">
    <property type="entry name" value="TRANSPORTIN 3 AND IMPORTIN 13"/>
    <property type="match status" value="1"/>
</dbReference>
<keyword evidence="3" id="KW-0813">Transport</keyword>
<dbReference type="InterPro" id="IPR011989">
    <property type="entry name" value="ARM-like"/>
</dbReference>
<evidence type="ECO:0000313" key="6">
    <source>
        <dbReference type="Proteomes" id="UP000007879"/>
    </source>
</evidence>
<dbReference type="PANTHER" id="PTHR12363:SF33">
    <property type="entry name" value="IMPORTIN-13"/>
    <property type="match status" value="1"/>
</dbReference>
<dbReference type="GO" id="GO:0005634">
    <property type="term" value="C:nucleus"/>
    <property type="evidence" value="ECO:0007669"/>
    <property type="project" value="UniProtKB-SubCell"/>
</dbReference>
<dbReference type="InterPro" id="IPR040520">
    <property type="entry name" value="Importin_rep_3"/>
</dbReference>
<evidence type="ECO:0000256" key="1">
    <source>
        <dbReference type="ARBA" id="ARBA00004123"/>
    </source>
</evidence>
<dbReference type="AlphaFoldDB" id="A0AAN0JDV1"/>
<dbReference type="Gene3D" id="1.25.10.10">
    <property type="entry name" value="Leucine-rich Repeat Variant"/>
    <property type="match status" value="1"/>
</dbReference>
<keyword evidence="4" id="KW-0539">Nucleus</keyword>
<dbReference type="GeneID" id="109584056"/>
<comment type="subcellular location">
    <subcellularLocation>
        <location evidence="1">Nucleus</location>
    </subcellularLocation>
</comment>
<evidence type="ECO:0000256" key="3">
    <source>
        <dbReference type="ARBA" id="ARBA00022448"/>
    </source>
</evidence>
<comment type="similarity">
    <text evidence="2">Belongs to the importin beta family.</text>
</comment>
<sequence length="161" mass="17918">MVKMEGMANNAFNICLASLQLPEQQSMSSASSLMVSIIKHIPTLDFVREIISRQGLSLVEFILRGVAGGVDRSRLDLLVNILHQLSIQCVTELSTWLQVLLSKQGFPTVQASSLEKQVFMQSVLRARGDKETLRHKVSEFSLICRGFHGTIYAIETSRSLP</sequence>
<dbReference type="EnsemblMetazoa" id="XM_019999615.1">
    <property type="protein sequence ID" value="XP_019855174.1"/>
    <property type="gene ID" value="LOC109584056"/>
</dbReference>
<keyword evidence="6" id="KW-1185">Reference proteome</keyword>
<dbReference type="RefSeq" id="XP_019855174.1">
    <property type="nucleotide sequence ID" value="XM_019999615.1"/>
</dbReference>
<dbReference type="KEGG" id="aqu:109584056"/>
<name>A0AAN0JDV1_AMPQE</name>